<feature type="region of interest" description="Disordered" evidence="1">
    <location>
        <begin position="82"/>
        <end position="150"/>
    </location>
</feature>
<protein>
    <submittedName>
        <fullName evidence="2">Type i phosphodiesterase nucleotide pyrophosphatase domain protein</fullName>
    </submittedName>
</protein>
<comment type="caution">
    <text evidence="2">The sequence shown here is derived from an EMBL/GenBank/DDBJ whole genome shotgun (WGS) entry which is preliminary data.</text>
</comment>
<proteinExistence type="predicted"/>
<dbReference type="PaxDb" id="67767-A0A0J7K8C1"/>
<reference evidence="2 3" key="1">
    <citation type="submission" date="2015-04" db="EMBL/GenBank/DDBJ databases">
        <title>Lasius niger genome sequencing.</title>
        <authorList>
            <person name="Konorov E.A."/>
            <person name="Nikitin M.A."/>
            <person name="Kirill M.V."/>
            <person name="Chang P."/>
        </authorList>
    </citation>
    <scope>NUCLEOTIDE SEQUENCE [LARGE SCALE GENOMIC DNA]</scope>
    <source>
        <tissue evidence="2">Whole</tissue>
    </source>
</reference>
<name>A0A0J7K8C1_LASNI</name>
<dbReference type="EMBL" id="LBMM01011716">
    <property type="protein sequence ID" value="KMQ86673.1"/>
    <property type="molecule type" value="Genomic_DNA"/>
</dbReference>
<organism evidence="2 3">
    <name type="scientific">Lasius niger</name>
    <name type="common">Black garden ant</name>
    <dbReference type="NCBI Taxonomy" id="67767"/>
    <lineage>
        <taxon>Eukaryota</taxon>
        <taxon>Metazoa</taxon>
        <taxon>Ecdysozoa</taxon>
        <taxon>Arthropoda</taxon>
        <taxon>Hexapoda</taxon>
        <taxon>Insecta</taxon>
        <taxon>Pterygota</taxon>
        <taxon>Neoptera</taxon>
        <taxon>Endopterygota</taxon>
        <taxon>Hymenoptera</taxon>
        <taxon>Apocrita</taxon>
        <taxon>Aculeata</taxon>
        <taxon>Formicoidea</taxon>
        <taxon>Formicidae</taxon>
        <taxon>Formicinae</taxon>
        <taxon>Lasius</taxon>
        <taxon>Lasius</taxon>
    </lineage>
</organism>
<dbReference type="Proteomes" id="UP000036403">
    <property type="component" value="Unassembled WGS sequence"/>
</dbReference>
<feature type="compositionally biased region" description="Polar residues" evidence="1">
    <location>
        <begin position="82"/>
        <end position="91"/>
    </location>
</feature>
<accession>A0A0J7K8C1</accession>
<dbReference type="AlphaFoldDB" id="A0A0J7K8C1"/>
<evidence type="ECO:0000313" key="3">
    <source>
        <dbReference type="Proteomes" id="UP000036403"/>
    </source>
</evidence>
<keyword evidence="3" id="KW-1185">Reference proteome</keyword>
<evidence type="ECO:0000313" key="2">
    <source>
        <dbReference type="EMBL" id="KMQ86673.1"/>
    </source>
</evidence>
<sequence>MNEPVYVKNTKLKIWEKGKIMKIISHSTYLVQINNNIKFVHANDIRVNPYQEIITEKSICDSGEQPNVPKLINSDTTTKLDFENDSVTNTKDNTKPIHTEIPTNKEMIEGSNHANSDIMPENPADKKPSTPKAYITRSGRVTKPPIKLNL</sequence>
<evidence type="ECO:0000256" key="1">
    <source>
        <dbReference type="SAM" id="MobiDB-lite"/>
    </source>
</evidence>
<dbReference type="OrthoDB" id="8065885at2759"/>
<gene>
    <name evidence="2" type="ORF">RF55_14288</name>
</gene>